<organism evidence="1 2">
    <name type="scientific">Dendrolimus kikuchii</name>
    <dbReference type="NCBI Taxonomy" id="765133"/>
    <lineage>
        <taxon>Eukaryota</taxon>
        <taxon>Metazoa</taxon>
        <taxon>Ecdysozoa</taxon>
        <taxon>Arthropoda</taxon>
        <taxon>Hexapoda</taxon>
        <taxon>Insecta</taxon>
        <taxon>Pterygota</taxon>
        <taxon>Neoptera</taxon>
        <taxon>Endopterygota</taxon>
        <taxon>Lepidoptera</taxon>
        <taxon>Glossata</taxon>
        <taxon>Ditrysia</taxon>
        <taxon>Bombycoidea</taxon>
        <taxon>Lasiocampidae</taxon>
        <taxon>Dendrolimus</taxon>
    </lineage>
</organism>
<name>A0ACC1CQV7_9NEOP</name>
<evidence type="ECO:0000313" key="2">
    <source>
        <dbReference type="Proteomes" id="UP000824533"/>
    </source>
</evidence>
<dbReference type="EMBL" id="CM034404">
    <property type="protein sequence ID" value="KAJ0174044.1"/>
    <property type="molecule type" value="Genomic_DNA"/>
</dbReference>
<proteinExistence type="predicted"/>
<protein>
    <submittedName>
        <fullName evidence="1">Uncharacterized protein</fullName>
    </submittedName>
</protein>
<dbReference type="Proteomes" id="UP000824533">
    <property type="component" value="Linkage Group LG18"/>
</dbReference>
<keyword evidence="2" id="KW-1185">Reference proteome</keyword>
<evidence type="ECO:0000313" key="1">
    <source>
        <dbReference type="EMBL" id="KAJ0174044.1"/>
    </source>
</evidence>
<reference evidence="1 2" key="1">
    <citation type="journal article" date="2021" name="Front. Genet.">
        <title>Chromosome-Level Genome Assembly Reveals Significant Gene Expansion in the Toll and IMD Signaling Pathways of Dendrolimus kikuchii.</title>
        <authorList>
            <person name="Zhou J."/>
            <person name="Wu P."/>
            <person name="Xiong Z."/>
            <person name="Liu N."/>
            <person name="Zhao N."/>
            <person name="Ji M."/>
            <person name="Qiu Y."/>
            <person name="Yang B."/>
        </authorList>
    </citation>
    <scope>NUCLEOTIDE SEQUENCE [LARGE SCALE GENOMIC DNA]</scope>
    <source>
        <strain evidence="1">Ann1</strain>
    </source>
</reference>
<comment type="caution">
    <text evidence="1">The sequence shown here is derived from an EMBL/GenBank/DDBJ whole genome shotgun (WGS) entry which is preliminary data.</text>
</comment>
<gene>
    <name evidence="1" type="ORF">K1T71_010190</name>
</gene>
<accession>A0ACC1CQV7</accession>
<sequence length="315" mass="35776">MEYPQICPLRYFTDHCLTPHEHDLIVPATSNYYRPWNWYAQAAIKDFGSNIERRKDKFKISLDVQHFRPEEISVKVSDKEIIIEGMHEERQDEHGFVSRQFKRRYVLPKDFSSDNVVSSLSSDGVLTVIAEKKTIMGTEKIVPINFCGTRTRKVFKESRKTTGVTQKYIDDTIREANELIIKNKAHNLVRNEHSRLLKPEFMGEIGQSNEQIEAESLKDKPSTSTDKNLKSATTLSKLEAAAEKEDIDVFDSADLSASTTSSFERQSMKSESQSIQQESSSSYQASVSSTMKKSGQMSDLNDAISAELREAADNI</sequence>